<evidence type="ECO:0000313" key="2">
    <source>
        <dbReference type="EMBL" id="SKA76605.1"/>
    </source>
</evidence>
<feature type="chain" id="PRO_5010519702" description="Nickel transport protein" evidence="1">
    <location>
        <begin position="24"/>
        <end position="226"/>
    </location>
</feature>
<dbReference type="EMBL" id="FUYE01000001">
    <property type="protein sequence ID" value="SKA76605.1"/>
    <property type="molecule type" value="Genomic_DNA"/>
</dbReference>
<proteinExistence type="predicted"/>
<feature type="signal peptide" evidence="1">
    <location>
        <begin position="1"/>
        <end position="23"/>
    </location>
</feature>
<evidence type="ECO:0008006" key="4">
    <source>
        <dbReference type="Google" id="ProtNLM"/>
    </source>
</evidence>
<gene>
    <name evidence="2" type="ORF">SAMN02745166_00209</name>
</gene>
<protein>
    <recommendedName>
        <fullName evidence="4">Nickel transport protein</fullName>
    </recommendedName>
</protein>
<keyword evidence="1" id="KW-0732">Signal</keyword>
<evidence type="ECO:0000313" key="3">
    <source>
        <dbReference type="Proteomes" id="UP000190774"/>
    </source>
</evidence>
<accession>A0A1T4WI79</accession>
<keyword evidence="3" id="KW-1185">Reference proteome</keyword>
<name>A0A1T4WI79_9BACT</name>
<dbReference type="RefSeq" id="WP_078811443.1">
    <property type="nucleotide sequence ID" value="NZ_FUYE01000001.1"/>
</dbReference>
<dbReference type="OrthoDB" id="8911471at2"/>
<dbReference type="AlphaFoldDB" id="A0A1T4WI79"/>
<reference evidence="3" key="1">
    <citation type="submission" date="2017-02" db="EMBL/GenBank/DDBJ databases">
        <authorList>
            <person name="Varghese N."/>
            <person name="Submissions S."/>
        </authorList>
    </citation>
    <scope>NUCLEOTIDE SEQUENCE [LARGE SCALE GENOMIC DNA]</scope>
    <source>
        <strain evidence="3">ATCC 700200</strain>
    </source>
</reference>
<dbReference type="Proteomes" id="UP000190774">
    <property type="component" value="Unassembled WGS sequence"/>
</dbReference>
<dbReference type="STRING" id="48467.SAMN02745166_00209"/>
<sequence>MMRSLIATFAFALVCLTASVSSAHSVWIEALPDGQLCIRFAEWGEEFETSPGHLDSFTQVSGWAVGEKGAPSVFEIVKKSDHFLLTGSTSDKPAFGQAPFVVRKLHEDKPARAPIFYCRWQPEGGGAGTPAMTLDIVPTGQPGEARVYFRGKPLPDLEVGLHPPASDEIKLKTDAEGYVRVEDLSKAGPYLLTVARYSEDLPGYFLGVPFAITSHSASLYWTVSKK</sequence>
<organism evidence="2 3">
    <name type="scientific">Prosthecobacter debontii</name>
    <dbReference type="NCBI Taxonomy" id="48467"/>
    <lineage>
        <taxon>Bacteria</taxon>
        <taxon>Pseudomonadati</taxon>
        <taxon>Verrucomicrobiota</taxon>
        <taxon>Verrucomicrobiia</taxon>
        <taxon>Verrucomicrobiales</taxon>
        <taxon>Verrucomicrobiaceae</taxon>
        <taxon>Prosthecobacter</taxon>
    </lineage>
</organism>
<evidence type="ECO:0000256" key="1">
    <source>
        <dbReference type="SAM" id="SignalP"/>
    </source>
</evidence>